<sequence>MRIFPPYCYLTWRPELPEAVRELAVGGKESYFEAAGDSENLAKIVVVLKNEFGFAGLDLAPFAFDDPSKEVTGKATELLHDTLVYIVKVDSPAEHFLLGTDSVSDRDGRRALVDLIKGCVPPGERQTLQDEHSELRYPARVDHRPILAKEQKLVCEI</sequence>
<comment type="caution">
    <text evidence="1">The sequence shown here is derived from an EMBL/GenBank/DDBJ whole genome shotgun (WGS) entry which is preliminary data.</text>
</comment>
<gene>
    <name evidence="1" type="ORF">CYMTET_18436</name>
</gene>
<reference evidence="1 2" key="1">
    <citation type="journal article" date="2015" name="Genome Biol. Evol.">
        <title>Comparative Genomics of a Bacterivorous Green Alga Reveals Evolutionary Causalities and Consequences of Phago-Mixotrophic Mode of Nutrition.</title>
        <authorList>
            <person name="Burns J.A."/>
            <person name="Paasch A."/>
            <person name="Narechania A."/>
            <person name="Kim E."/>
        </authorList>
    </citation>
    <scope>NUCLEOTIDE SEQUENCE [LARGE SCALE GENOMIC DNA]</scope>
    <source>
        <strain evidence="1 2">PLY_AMNH</strain>
    </source>
</reference>
<organism evidence="1 2">
    <name type="scientific">Cymbomonas tetramitiformis</name>
    <dbReference type="NCBI Taxonomy" id="36881"/>
    <lineage>
        <taxon>Eukaryota</taxon>
        <taxon>Viridiplantae</taxon>
        <taxon>Chlorophyta</taxon>
        <taxon>Pyramimonadophyceae</taxon>
        <taxon>Pyramimonadales</taxon>
        <taxon>Pyramimonadaceae</taxon>
        <taxon>Cymbomonas</taxon>
    </lineage>
</organism>
<keyword evidence="2" id="KW-1185">Reference proteome</keyword>
<name>A0AAE0G8D9_9CHLO</name>
<accession>A0AAE0G8D9</accession>
<protein>
    <submittedName>
        <fullName evidence="1">Uncharacterized protein</fullName>
    </submittedName>
</protein>
<proteinExistence type="predicted"/>
<evidence type="ECO:0000313" key="2">
    <source>
        <dbReference type="Proteomes" id="UP001190700"/>
    </source>
</evidence>
<evidence type="ECO:0000313" key="1">
    <source>
        <dbReference type="EMBL" id="KAK3273312.1"/>
    </source>
</evidence>
<dbReference type="EMBL" id="LGRX02008540">
    <property type="protein sequence ID" value="KAK3273312.1"/>
    <property type="molecule type" value="Genomic_DNA"/>
</dbReference>
<dbReference type="Proteomes" id="UP001190700">
    <property type="component" value="Unassembled WGS sequence"/>
</dbReference>
<dbReference type="AlphaFoldDB" id="A0AAE0G8D9"/>